<comment type="caution">
    <text evidence="3">The sequence shown here is derived from an EMBL/GenBank/DDBJ whole genome shotgun (WGS) entry which is preliminary data.</text>
</comment>
<dbReference type="EMBL" id="JADGJD010000474">
    <property type="protein sequence ID" value="KAJ3050779.1"/>
    <property type="molecule type" value="Genomic_DNA"/>
</dbReference>
<accession>A0AAD5X5E6</accession>
<keyword evidence="4" id="KW-1185">Reference proteome</keyword>
<feature type="region of interest" description="Disordered" evidence="1">
    <location>
        <begin position="73"/>
        <end position="99"/>
    </location>
</feature>
<evidence type="ECO:0000256" key="1">
    <source>
        <dbReference type="SAM" id="MobiDB-lite"/>
    </source>
</evidence>
<keyword evidence="2" id="KW-0812">Transmembrane</keyword>
<proteinExistence type="predicted"/>
<keyword evidence="2" id="KW-0472">Membrane</keyword>
<evidence type="ECO:0000313" key="4">
    <source>
        <dbReference type="Proteomes" id="UP001212841"/>
    </source>
</evidence>
<dbReference type="Proteomes" id="UP001212841">
    <property type="component" value="Unassembled WGS sequence"/>
</dbReference>
<keyword evidence="2" id="KW-1133">Transmembrane helix</keyword>
<dbReference type="AlphaFoldDB" id="A0AAD5X5E6"/>
<protein>
    <submittedName>
        <fullName evidence="3">Uncharacterized protein</fullName>
    </submittedName>
</protein>
<evidence type="ECO:0000313" key="3">
    <source>
        <dbReference type="EMBL" id="KAJ3050779.1"/>
    </source>
</evidence>
<gene>
    <name evidence="3" type="ORF">HK097_008239</name>
</gene>
<evidence type="ECO:0000256" key="2">
    <source>
        <dbReference type="SAM" id="Phobius"/>
    </source>
</evidence>
<reference evidence="3" key="1">
    <citation type="submission" date="2020-05" db="EMBL/GenBank/DDBJ databases">
        <title>Phylogenomic resolution of chytrid fungi.</title>
        <authorList>
            <person name="Stajich J.E."/>
            <person name="Amses K."/>
            <person name="Simmons R."/>
            <person name="Seto K."/>
            <person name="Myers J."/>
            <person name="Bonds A."/>
            <person name="Quandt C.A."/>
            <person name="Barry K."/>
            <person name="Liu P."/>
            <person name="Grigoriev I."/>
            <person name="Longcore J.E."/>
            <person name="James T.Y."/>
        </authorList>
    </citation>
    <scope>NUCLEOTIDE SEQUENCE</scope>
    <source>
        <strain evidence="3">JEL0318</strain>
    </source>
</reference>
<feature type="transmembrane region" description="Helical" evidence="2">
    <location>
        <begin position="6"/>
        <end position="24"/>
    </location>
</feature>
<organism evidence="3 4">
    <name type="scientific">Rhizophlyctis rosea</name>
    <dbReference type="NCBI Taxonomy" id="64517"/>
    <lineage>
        <taxon>Eukaryota</taxon>
        <taxon>Fungi</taxon>
        <taxon>Fungi incertae sedis</taxon>
        <taxon>Chytridiomycota</taxon>
        <taxon>Chytridiomycota incertae sedis</taxon>
        <taxon>Chytridiomycetes</taxon>
        <taxon>Rhizophlyctidales</taxon>
        <taxon>Rhizophlyctidaceae</taxon>
        <taxon>Rhizophlyctis</taxon>
    </lineage>
</organism>
<feature type="region of interest" description="Disordered" evidence="1">
    <location>
        <begin position="161"/>
        <end position="184"/>
    </location>
</feature>
<sequence>MPPRDTLFASAIAIQSVVLLYLVLEVRSFRTDYPKQTPEMRQARVEHLNERKAIFARHREATRRLEGRLTRRIGEMQEDAAPNQTDEPKGSAPPAMTTSSSLPHTLPIELLPDIFIHYLIATEFKGWTTLLLLSKACHAELLNNPAIILVHSLTSTAVSFPRSTSSSNDAIPSGQTVNKLSGGS</sequence>
<name>A0AAD5X5E6_9FUNG</name>